<reference evidence="2" key="1">
    <citation type="submission" date="2021-02" db="EMBL/GenBank/DDBJ databases">
        <title>First Annotated Genome of the Yellow-green Alga Tribonema minus.</title>
        <authorList>
            <person name="Mahan K.M."/>
        </authorList>
    </citation>
    <scope>NUCLEOTIDE SEQUENCE</scope>
    <source>
        <strain evidence="2">UTEX B ZZ1240</strain>
    </source>
</reference>
<gene>
    <name evidence="2" type="ORF">JKP88DRAFT_308452</name>
</gene>
<protein>
    <recommendedName>
        <fullName evidence="1">NAD(P)-binding domain-containing protein</fullName>
    </recommendedName>
</protein>
<comment type="caution">
    <text evidence="2">The sequence shown here is derived from an EMBL/GenBank/DDBJ whole genome shotgun (WGS) entry which is preliminary data.</text>
</comment>
<dbReference type="Pfam" id="PF13460">
    <property type="entry name" value="NAD_binding_10"/>
    <property type="match status" value="1"/>
</dbReference>
<dbReference type="OrthoDB" id="2735536at2759"/>
<feature type="domain" description="NAD(P)-binding" evidence="1">
    <location>
        <begin position="31"/>
        <end position="146"/>
    </location>
</feature>
<proteinExistence type="predicted"/>
<evidence type="ECO:0000259" key="1">
    <source>
        <dbReference type="Pfam" id="PF13460"/>
    </source>
</evidence>
<sequence>MSSTSESAPDAASLGTSPAPVQPPATVAVAGATGWLGGHVVAELLSRGYSVLVLARASADVSSLIGPHVSVARCDVTDPDSLTTALGGSGAAAVISCVGMRSLAVPDADIFRLLRNGTANLYKAASDCGAARFITIAEGIHRTADGTVNTEFVLNAAREAGLADARTLAAEHATAAAPAIVALDISFFFKDAEKIFNTLAASRDPRKTVEASLTLISGAWDVRINPISGRDIATRFADCLIDPIPTSGRATVGGPQTYTFAEFVDLAGAALGISVRHRSLPRPLARALLLVARLGGALGWRKALAAHNMLAFLLVLAMDRSPGSLVGTPGGQDKVSELFARLATERCHGDGAPGSNGSGR</sequence>
<dbReference type="InterPro" id="IPR016040">
    <property type="entry name" value="NAD(P)-bd_dom"/>
</dbReference>
<dbReference type="EMBL" id="JAFCMP010000101">
    <property type="protein sequence ID" value="KAG5186823.1"/>
    <property type="molecule type" value="Genomic_DNA"/>
</dbReference>
<dbReference type="SUPFAM" id="SSF51735">
    <property type="entry name" value="NAD(P)-binding Rossmann-fold domains"/>
    <property type="match status" value="1"/>
</dbReference>
<name>A0A835Z5H9_9STRA</name>
<dbReference type="InterPro" id="IPR036291">
    <property type="entry name" value="NAD(P)-bd_dom_sf"/>
</dbReference>
<dbReference type="Gene3D" id="3.40.50.720">
    <property type="entry name" value="NAD(P)-binding Rossmann-like Domain"/>
    <property type="match status" value="1"/>
</dbReference>
<dbReference type="PANTHER" id="PTHR15020:SF50">
    <property type="entry name" value="UPF0659 PROTEIN YMR090W"/>
    <property type="match status" value="1"/>
</dbReference>
<dbReference type="AlphaFoldDB" id="A0A835Z5H9"/>
<dbReference type="Proteomes" id="UP000664859">
    <property type="component" value="Unassembled WGS sequence"/>
</dbReference>
<accession>A0A835Z5H9</accession>
<evidence type="ECO:0000313" key="3">
    <source>
        <dbReference type="Proteomes" id="UP000664859"/>
    </source>
</evidence>
<evidence type="ECO:0000313" key="2">
    <source>
        <dbReference type="EMBL" id="KAG5186823.1"/>
    </source>
</evidence>
<keyword evidence="3" id="KW-1185">Reference proteome</keyword>
<organism evidence="2 3">
    <name type="scientific">Tribonema minus</name>
    <dbReference type="NCBI Taxonomy" id="303371"/>
    <lineage>
        <taxon>Eukaryota</taxon>
        <taxon>Sar</taxon>
        <taxon>Stramenopiles</taxon>
        <taxon>Ochrophyta</taxon>
        <taxon>PX clade</taxon>
        <taxon>Xanthophyceae</taxon>
        <taxon>Tribonematales</taxon>
        <taxon>Tribonemataceae</taxon>
        <taxon>Tribonema</taxon>
    </lineage>
</organism>
<dbReference type="PANTHER" id="PTHR15020">
    <property type="entry name" value="FLAVIN REDUCTASE-RELATED"/>
    <property type="match status" value="1"/>
</dbReference>